<feature type="chain" id="PRO_5030893588" evidence="2">
    <location>
        <begin position="29"/>
        <end position="221"/>
    </location>
</feature>
<keyword evidence="1" id="KW-1133">Transmembrane helix</keyword>
<evidence type="ECO:0000256" key="2">
    <source>
        <dbReference type="SAM" id="SignalP"/>
    </source>
</evidence>
<name>A0A7W7H429_9ACTN</name>
<feature type="transmembrane region" description="Helical" evidence="1">
    <location>
        <begin position="106"/>
        <end position="129"/>
    </location>
</feature>
<dbReference type="RefSeq" id="WP_185043882.1">
    <property type="nucleotide sequence ID" value="NZ_BAABFG010000005.1"/>
</dbReference>
<keyword evidence="3" id="KW-0489">Methyltransferase</keyword>
<keyword evidence="4" id="KW-1185">Reference proteome</keyword>
<gene>
    <name evidence="3" type="ORF">BJY16_007079</name>
</gene>
<feature type="signal peptide" evidence="2">
    <location>
        <begin position="1"/>
        <end position="28"/>
    </location>
</feature>
<dbReference type="AlphaFoldDB" id="A0A7W7H429"/>
<sequence>MWRFGRMVLVALWLFAAVTAWWSAPRHADSEHARVDLTSGYVTAYEWGQRWTDVAPDRWFASPDVAPPTTEPAPIFAWRTPDGRVHWTENDGTFGVGGLEYKQADVMVLSTLINGIGLLFTVVFLVVLLTARPPLTGTRWYWFWLFALVPFGLGVLYWTFREVPWTQPRTLPEPHPEGAEHRRRGLRGLITGIVVSVVASALLLALTHLLGERWVPDLLNP</sequence>
<organism evidence="3 4">
    <name type="scientific">Actinoplanes octamycinicus</name>
    <dbReference type="NCBI Taxonomy" id="135948"/>
    <lineage>
        <taxon>Bacteria</taxon>
        <taxon>Bacillati</taxon>
        <taxon>Actinomycetota</taxon>
        <taxon>Actinomycetes</taxon>
        <taxon>Micromonosporales</taxon>
        <taxon>Micromonosporaceae</taxon>
        <taxon>Actinoplanes</taxon>
    </lineage>
</organism>
<keyword evidence="1" id="KW-0812">Transmembrane</keyword>
<evidence type="ECO:0000256" key="1">
    <source>
        <dbReference type="SAM" id="Phobius"/>
    </source>
</evidence>
<dbReference type="Proteomes" id="UP000546162">
    <property type="component" value="Unassembled WGS sequence"/>
</dbReference>
<accession>A0A7W7H429</accession>
<feature type="transmembrane region" description="Helical" evidence="1">
    <location>
        <begin position="141"/>
        <end position="160"/>
    </location>
</feature>
<proteinExistence type="predicted"/>
<reference evidence="3 4" key="1">
    <citation type="submission" date="2020-08" db="EMBL/GenBank/DDBJ databases">
        <title>Sequencing the genomes of 1000 actinobacteria strains.</title>
        <authorList>
            <person name="Klenk H.-P."/>
        </authorList>
    </citation>
    <scope>NUCLEOTIDE SEQUENCE [LARGE SCALE GENOMIC DNA]</scope>
    <source>
        <strain evidence="3 4">DSM 45809</strain>
    </source>
</reference>
<keyword evidence="1" id="KW-0472">Membrane</keyword>
<feature type="transmembrane region" description="Helical" evidence="1">
    <location>
        <begin position="189"/>
        <end position="211"/>
    </location>
</feature>
<evidence type="ECO:0000313" key="3">
    <source>
        <dbReference type="EMBL" id="MBB4743620.1"/>
    </source>
</evidence>
<keyword evidence="2" id="KW-0732">Signal</keyword>
<dbReference type="GO" id="GO:0008168">
    <property type="term" value="F:methyltransferase activity"/>
    <property type="evidence" value="ECO:0007669"/>
    <property type="project" value="UniProtKB-KW"/>
</dbReference>
<dbReference type="GO" id="GO:0032259">
    <property type="term" value="P:methylation"/>
    <property type="evidence" value="ECO:0007669"/>
    <property type="project" value="UniProtKB-KW"/>
</dbReference>
<protein>
    <submittedName>
        <fullName evidence="3">Tetrahydromethanopterin S-methyltransferase subunit F</fullName>
    </submittedName>
</protein>
<dbReference type="EMBL" id="JACHNB010000001">
    <property type="protein sequence ID" value="MBB4743620.1"/>
    <property type="molecule type" value="Genomic_DNA"/>
</dbReference>
<comment type="caution">
    <text evidence="3">The sequence shown here is derived from an EMBL/GenBank/DDBJ whole genome shotgun (WGS) entry which is preliminary data.</text>
</comment>
<keyword evidence="3" id="KW-0808">Transferase</keyword>
<evidence type="ECO:0000313" key="4">
    <source>
        <dbReference type="Proteomes" id="UP000546162"/>
    </source>
</evidence>